<keyword evidence="8" id="KW-1185">Reference proteome</keyword>
<feature type="domain" description="Large ribosomal subunit protein bL12 oligomerization" evidence="6">
    <location>
        <begin position="5"/>
        <end position="51"/>
    </location>
</feature>
<proteinExistence type="inferred from homology"/>
<dbReference type="SUPFAM" id="SSF48300">
    <property type="entry name" value="Ribosomal protein L7/12, oligomerisation (N-terminal) domain"/>
    <property type="match status" value="1"/>
</dbReference>
<reference evidence="7" key="1">
    <citation type="submission" date="2023-07" db="EMBL/GenBank/DDBJ databases">
        <title>Between Cages and Wild: Unraveling the Impact of Captivity on Animal Microbiomes and Antimicrobial Resistance.</title>
        <authorList>
            <person name="Schmartz G.P."/>
            <person name="Rehner J."/>
            <person name="Schuff M.J."/>
            <person name="Becker S.L."/>
            <person name="Kravczyk M."/>
            <person name="Gurevich A."/>
            <person name="Francke R."/>
            <person name="Mueller R."/>
            <person name="Keller V."/>
            <person name="Keller A."/>
        </authorList>
    </citation>
    <scope>NUCLEOTIDE SEQUENCE</scope>
    <source>
        <strain evidence="7">S39M_St_73</strain>
    </source>
</reference>
<keyword evidence="3 4" id="KW-0687">Ribonucleoprotein</keyword>
<dbReference type="InterPro" id="IPR000206">
    <property type="entry name" value="Ribosomal_bL12"/>
</dbReference>
<evidence type="ECO:0000259" key="5">
    <source>
        <dbReference type="Pfam" id="PF00542"/>
    </source>
</evidence>
<dbReference type="GO" id="GO:0006412">
    <property type="term" value="P:translation"/>
    <property type="evidence" value="ECO:0007669"/>
    <property type="project" value="UniProtKB-UniRule"/>
</dbReference>
<dbReference type="InterPro" id="IPR036235">
    <property type="entry name" value="Ribosomal_bL12_oligo_N_sf"/>
</dbReference>
<comment type="function">
    <text evidence="4">Forms part of the ribosomal stalk which helps the ribosome interact with GTP-bound translation factors. Is thus essential for accurate translation.</text>
</comment>
<dbReference type="Gene3D" id="3.30.1390.10">
    <property type="match status" value="1"/>
</dbReference>
<evidence type="ECO:0000313" key="8">
    <source>
        <dbReference type="Proteomes" id="UP001171751"/>
    </source>
</evidence>
<evidence type="ECO:0000259" key="6">
    <source>
        <dbReference type="Pfam" id="PF16320"/>
    </source>
</evidence>
<dbReference type="Proteomes" id="UP001171751">
    <property type="component" value="Unassembled WGS sequence"/>
</dbReference>
<evidence type="ECO:0000313" key="7">
    <source>
        <dbReference type="EMBL" id="MDO5457683.1"/>
    </source>
</evidence>
<dbReference type="FunFam" id="3.30.1390.10:FF:000001">
    <property type="entry name" value="50S ribosomal protein L7/L12"/>
    <property type="match status" value="1"/>
</dbReference>
<evidence type="ECO:0000256" key="4">
    <source>
        <dbReference type="HAMAP-Rule" id="MF_00368"/>
    </source>
</evidence>
<dbReference type="HAMAP" id="MF_00368">
    <property type="entry name" value="Ribosomal_bL12"/>
    <property type="match status" value="1"/>
</dbReference>
<comment type="caution">
    <text evidence="7">The sequence shown here is derived from an EMBL/GenBank/DDBJ whole genome shotgun (WGS) entry which is preliminary data.</text>
</comment>
<dbReference type="Pfam" id="PF16320">
    <property type="entry name" value="Ribosomal_L12_N"/>
    <property type="match status" value="1"/>
</dbReference>
<dbReference type="PANTHER" id="PTHR45987">
    <property type="entry name" value="39S RIBOSOMAL PROTEIN L12"/>
    <property type="match status" value="1"/>
</dbReference>
<dbReference type="GO" id="GO:0022625">
    <property type="term" value="C:cytosolic large ribosomal subunit"/>
    <property type="evidence" value="ECO:0007669"/>
    <property type="project" value="TreeGrafter"/>
</dbReference>
<name>A0AA43ZT62_9LACT</name>
<evidence type="ECO:0000256" key="2">
    <source>
        <dbReference type="ARBA" id="ARBA00022980"/>
    </source>
</evidence>
<protein>
    <recommendedName>
        <fullName evidence="4">Large ribosomal subunit protein bL12</fullName>
    </recommendedName>
</protein>
<dbReference type="InterPro" id="IPR014719">
    <property type="entry name" value="Ribosomal_bL12_C/ClpS-like"/>
</dbReference>
<dbReference type="CDD" id="cd00387">
    <property type="entry name" value="Ribosomal_L7_L12"/>
    <property type="match status" value="1"/>
</dbReference>
<keyword evidence="2 4" id="KW-0689">Ribosomal protein</keyword>
<gene>
    <name evidence="4 7" type="primary">rplL</name>
    <name evidence="7" type="ORF">Q4F26_04980</name>
</gene>
<feature type="domain" description="Large ribosomal subunit protein bL12 C-terminal" evidence="5">
    <location>
        <begin position="58"/>
        <end position="124"/>
    </location>
</feature>
<accession>A0AA43ZT62</accession>
<dbReference type="Gene3D" id="1.20.5.710">
    <property type="entry name" value="Single helix bin"/>
    <property type="match status" value="1"/>
</dbReference>
<comment type="similarity">
    <text evidence="1 4">Belongs to the bacterial ribosomal protein bL12 family.</text>
</comment>
<sequence>MALDIQTIIDSLKEATVVELNELVEAIEEEFDVEAAAPVAMAAGPAAGGDAAEEQTEFDVELTSAGQAKIQVIKAVREATGLGLKEAKDLVDSAPGNIKEGLSKEDADELVAAIEEAGGSAEAK</sequence>
<dbReference type="PANTHER" id="PTHR45987:SF4">
    <property type="entry name" value="LARGE RIBOSOMAL SUBUNIT PROTEIN BL12M"/>
    <property type="match status" value="1"/>
</dbReference>
<dbReference type="GO" id="GO:0003729">
    <property type="term" value="F:mRNA binding"/>
    <property type="evidence" value="ECO:0007669"/>
    <property type="project" value="TreeGrafter"/>
</dbReference>
<evidence type="ECO:0000256" key="1">
    <source>
        <dbReference type="ARBA" id="ARBA00007197"/>
    </source>
</evidence>
<dbReference type="InterPro" id="IPR013823">
    <property type="entry name" value="Ribosomal_bL12_C"/>
</dbReference>
<dbReference type="InterPro" id="IPR008932">
    <property type="entry name" value="Ribosomal_bL12_oligo"/>
</dbReference>
<dbReference type="NCBIfam" id="TIGR00855">
    <property type="entry name" value="L12"/>
    <property type="match status" value="1"/>
</dbReference>
<dbReference type="AlphaFoldDB" id="A0AA43ZT62"/>
<dbReference type="GO" id="GO:0003735">
    <property type="term" value="F:structural constituent of ribosome"/>
    <property type="evidence" value="ECO:0007669"/>
    <property type="project" value="InterPro"/>
</dbReference>
<organism evidence="7 8">
    <name type="scientific">Atopococcus tabaci</name>
    <dbReference type="NCBI Taxonomy" id="269774"/>
    <lineage>
        <taxon>Bacteria</taxon>
        <taxon>Bacillati</taxon>
        <taxon>Bacillota</taxon>
        <taxon>Bacilli</taxon>
        <taxon>Lactobacillales</taxon>
        <taxon>Carnobacteriaceae</taxon>
        <taxon>Atopococcus</taxon>
    </lineage>
</organism>
<dbReference type="SUPFAM" id="SSF54736">
    <property type="entry name" value="ClpS-like"/>
    <property type="match status" value="1"/>
</dbReference>
<evidence type="ECO:0000256" key="3">
    <source>
        <dbReference type="ARBA" id="ARBA00023274"/>
    </source>
</evidence>
<dbReference type="EMBL" id="JAUNQW010000020">
    <property type="protein sequence ID" value="MDO5457683.1"/>
    <property type="molecule type" value="Genomic_DNA"/>
</dbReference>
<dbReference type="Pfam" id="PF00542">
    <property type="entry name" value="Ribosomal_L12"/>
    <property type="match status" value="1"/>
</dbReference>
<comment type="subunit">
    <text evidence="4">Homodimer. Part of the ribosomal stalk of the 50S ribosomal subunit. Forms a multimeric L10(L12)X complex, where L10 forms an elongated spine to which 2 to 4 L12 dimers bind in a sequential fashion. Binds GTP-bound translation factors.</text>
</comment>